<keyword evidence="1" id="KW-0732">Signal</keyword>
<reference evidence="3" key="1">
    <citation type="submission" date="2023-03" db="EMBL/GenBank/DDBJ databases">
        <title>Multiphase analysis and comparison of six strains from genera Psychromarinibacter, Lutimaribacter, and Maritimibacter, including a novel species: Psychromarinibacter sediminicola sp. nov.</title>
        <authorList>
            <person name="Wang Y.-H."/>
            <person name="Ye M.-Q."/>
            <person name="Du Z.-J."/>
        </authorList>
    </citation>
    <scope>NUCLEOTIDE SEQUENCE</scope>
    <source>
        <strain evidence="3">C21-152</strain>
    </source>
</reference>
<sequence>MRLTRLIWAAAGGLAAVCFAVSIAVSGAVAEEIGPAGLSDLPAADVVILGEIHDNPVHHRNQARAVAA</sequence>
<evidence type="ECO:0000313" key="3">
    <source>
        <dbReference type="EMBL" id="MDF0603033.1"/>
    </source>
</evidence>
<feature type="non-terminal residue" evidence="3">
    <location>
        <position position="68"/>
    </location>
</feature>
<dbReference type="Pfam" id="PF04187">
    <property type="entry name" value="Cofac_haem_bdg"/>
    <property type="match status" value="1"/>
</dbReference>
<gene>
    <name evidence="3" type="ORF">P1J78_19995</name>
</gene>
<dbReference type="Proteomes" id="UP001220964">
    <property type="component" value="Unassembled WGS sequence"/>
</dbReference>
<comment type="caution">
    <text evidence="3">The sequence shown here is derived from an EMBL/GenBank/DDBJ whole genome shotgun (WGS) entry which is preliminary data.</text>
</comment>
<protein>
    <recommendedName>
        <fullName evidence="2">Haem-binding uptake Tiki superfamily ChaN domain-containing protein</fullName>
    </recommendedName>
</protein>
<dbReference type="Gene3D" id="3.40.50.11550">
    <property type="match status" value="1"/>
</dbReference>
<dbReference type="AlphaFoldDB" id="A0AAE3NRN2"/>
<feature type="chain" id="PRO_5042159899" description="Haem-binding uptake Tiki superfamily ChaN domain-containing protein" evidence="1">
    <location>
        <begin position="31"/>
        <end position="68"/>
    </location>
</feature>
<feature type="domain" description="Haem-binding uptake Tiki superfamily ChaN" evidence="2">
    <location>
        <begin position="39"/>
        <end position="67"/>
    </location>
</feature>
<evidence type="ECO:0000259" key="2">
    <source>
        <dbReference type="Pfam" id="PF04187"/>
    </source>
</evidence>
<dbReference type="InterPro" id="IPR007314">
    <property type="entry name" value="Cofac_haem-bd_dom"/>
</dbReference>
<accession>A0AAE3NRN2</accession>
<evidence type="ECO:0000313" key="4">
    <source>
        <dbReference type="Proteomes" id="UP001220964"/>
    </source>
</evidence>
<evidence type="ECO:0000256" key="1">
    <source>
        <dbReference type="SAM" id="SignalP"/>
    </source>
</evidence>
<proteinExistence type="predicted"/>
<name>A0AAE3NRN2_9RHOB</name>
<feature type="signal peptide" evidence="1">
    <location>
        <begin position="1"/>
        <end position="30"/>
    </location>
</feature>
<dbReference type="RefSeq" id="WP_374213371.1">
    <property type="nucleotide sequence ID" value="NZ_JARGYC010000072.1"/>
</dbReference>
<organism evidence="3 4">
    <name type="scientific">Psychromarinibacter sediminicola</name>
    <dbReference type="NCBI Taxonomy" id="3033385"/>
    <lineage>
        <taxon>Bacteria</taxon>
        <taxon>Pseudomonadati</taxon>
        <taxon>Pseudomonadota</taxon>
        <taxon>Alphaproteobacteria</taxon>
        <taxon>Rhodobacterales</taxon>
        <taxon>Paracoccaceae</taxon>
        <taxon>Psychromarinibacter</taxon>
    </lineage>
</organism>
<dbReference type="SUPFAM" id="SSF159501">
    <property type="entry name" value="EreA/ChaN-like"/>
    <property type="match status" value="1"/>
</dbReference>
<dbReference type="EMBL" id="JARGYC010000072">
    <property type="protein sequence ID" value="MDF0603033.1"/>
    <property type="molecule type" value="Genomic_DNA"/>
</dbReference>
<keyword evidence="4" id="KW-1185">Reference proteome</keyword>